<dbReference type="InterPro" id="IPR050535">
    <property type="entry name" value="DNA_Repair-Maintenance_Comp"/>
</dbReference>
<evidence type="ECO:0000313" key="3">
    <source>
        <dbReference type="EMBL" id="ANJ66136.1"/>
    </source>
</evidence>
<reference evidence="3 4" key="1">
    <citation type="submission" date="2016-06" db="EMBL/GenBank/DDBJ databases">
        <title>Insight into the functional genes involving in sulfur oxidation in Pearl River water.</title>
        <authorList>
            <person name="Luo J."/>
            <person name="Tan X."/>
            <person name="Lin W."/>
        </authorList>
    </citation>
    <scope>NUCLEOTIDE SEQUENCE [LARGE SCALE GENOMIC DNA]</scope>
    <source>
        <strain evidence="3 4">LS2</strain>
    </source>
</reference>
<evidence type="ECO:0000313" key="4">
    <source>
        <dbReference type="Proteomes" id="UP000078596"/>
    </source>
</evidence>
<evidence type="ECO:0000259" key="2">
    <source>
        <dbReference type="Pfam" id="PF00149"/>
    </source>
</evidence>
<accession>A0A191ZE38</accession>
<keyword evidence="4" id="KW-1185">Reference proteome</keyword>
<organism evidence="3 4">
    <name type="scientific">Halothiobacillus diazotrophicus</name>
    <dbReference type="NCBI Taxonomy" id="1860122"/>
    <lineage>
        <taxon>Bacteria</taxon>
        <taxon>Pseudomonadati</taxon>
        <taxon>Pseudomonadota</taxon>
        <taxon>Gammaproteobacteria</taxon>
        <taxon>Chromatiales</taxon>
        <taxon>Halothiobacillaceae</taxon>
        <taxon>Halothiobacillus</taxon>
    </lineage>
</organism>
<dbReference type="KEGG" id="haz:A9404_00975"/>
<gene>
    <name evidence="3" type="ORF">A9404_00975</name>
</gene>
<dbReference type="STRING" id="1860122.A9404_00975"/>
<dbReference type="Pfam" id="PF00149">
    <property type="entry name" value="Metallophos"/>
    <property type="match status" value="1"/>
</dbReference>
<dbReference type="RefSeq" id="WP_066097841.1">
    <property type="nucleotide sequence ID" value="NZ_CP016027.1"/>
</dbReference>
<dbReference type="InterPro" id="IPR014577">
    <property type="entry name" value="UCP033093_metalloPase"/>
</dbReference>
<dbReference type="EMBL" id="CP016027">
    <property type="protein sequence ID" value="ANJ66136.1"/>
    <property type="molecule type" value="Genomic_DNA"/>
</dbReference>
<dbReference type="InterPro" id="IPR029052">
    <property type="entry name" value="Metallo-depent_PP-like"/>
</dbReference>
<dbReference type="InterPro" id="IPR004843">
    <property type="entry name" value="Calcineurin-like_PHP"/>
</dbReference>
<evidence type="ECO:0000256" key="1">
    <source>
        <dbReference type="ARBA" id="ARBA00022801"/>
    </source>
</evidence>
<feature type="domain" description="Calcineurin-like phosphoesterase" evidence="2">
    <location>
        <begin position="1"/>
        <end position="106"/>
    </location>
</feature>
<protein>
    <submittedName>
        <fullName evidence="3">Metallophosphatase</fullName>
    </submittedName>
</protein>
<proteinExistence type="predicted"/>
<dbReference type="SUPFAM" id="SSF56300">
    <property type="entry name" value="Metallo-dependent phosphatases"/>
    <property type="match status" value="1"/>
</dbReference>
<dbReference type="Gene3D" id="3.60.21.10">
    <property type="match status" value="1"/>
</dbReference>
<dbReference type="InterPro" id="IPR041796">
    <property type="entry name" value="Mre11_N"/>
</dbReference>
<keyword evidence="1" id="KW-0378">Hydrolase</keyword>
<sequence length="384" mass="41581">MKILHTADWQIGRQYSGFDPDDAAPLAAERYLAVERIAALAQSRQVDAVLVAGDVFDSQTLRDISIRRLFNSLEGYAGPWVLLPGNHDAALVESIWTRAQRLAVVPSNVHLALQPEAMPFPDVGMVVLTAPLTQRHTFADLTAWFDNADTPTGLVRIGLAHGSVQGVMAADIDAPNPIAANRAETARLDYLALGDWHGLKQIDARTAYSGTPESDRFRNNDAGQVLEVEIDGPGALPRITPHRIGRYRWQALRVDLNVPSDLERLVASLTALNGDDVLDLRVSGRTDLSGQTRMQDLIAATAARVRGMRADFSDLHVQPTEADLADLQADGYLADVIAELQARQQRGPASPPGDAPAEIAREALTLLAGLLKDRQAPVGDEVRG</sequence>
<dbReference type="PIRSF" id="PIRSF033093">
    <property type="entry name" value="UCP_ML1119"/>
    <property type="match status" value="1"/>
</dbReference>
<dbReference type="CDD" id="cd00840">
    <property type="entry name" value="MPP_Mre11_N"/>
    <property type="match status" value="1"/>
</dbReference>
<dbReference type="AlphaFoldDB" id="A0A191ZE38"/>
<dbReference type="Proteomes" id="UP000078596">
    <property type="component" value="Chromosome"/>
</dbReference>
<name>A0A191ZE38_9GAMM</name>
<dbReference type="GO" id="GO:0016787">
    <property type="term" value="F:hydrolase activity"/>
    <property type="evidence" value="ECO:0007669"/>
    <property type="project" value="UniProtKB-KW"/>
</dbReference>
<dbReference type="PANTHER" id="PTHR30337">
    <property type="entry name" value="COMPONENT OF ATP-DEPENDENT DSDNA EXONUCLEASE"/>
    <property type="match status" value="1"/>
</dbReference>
<dbReference type="OrthoDB" id="9773856at2"/>